<dbReference type="RefSeq" id="WP_186865773.1">
    <property type="nucleotide sequence ID" value="NZ_JACOPH010000001.1"/>
</dbReference>
<dbReference type="CDD" id="cd00093">
    <property type="entry name" value="HTH_XRE"/>
    <property type="match status" value="1"/>
</dbReference>
<feature type="transmembrane region" description="Helical" evidence="2">
    <location>
        <begin position="101"/>
        <end position="126"/>
    </location>
</feature>
<feature type="domain" description="HTH cro/C1-type" evidence="3">
    <location>
        <begin position="10"/>
        <end position="64"/>
    </location>
</feature>
<comment type="caution">
    <text evidence="4">The sequence shown here is derived from an EMBL/GenBank/DDBJ whole genome shotgun (WGS) entry which is preliminary data.</text>
</comment>
<keyword evidence="2" id="KW-1133">Transmembrane helix</keyword>
<dbReference type="SUPFAM" id="SSF47413">
    <property type="entry name" value="lambda repressor-like DNA-binding domains"/>
    <property type="match status" value="1"/>
</dbReference>
<dbReference type="Proteomes" id="UP000606720">
    <property type="component" value="Unassembled WGS sequence"/>
</dbReference>
<dbReference type="SMART" id="SM00530">
    <property type="entry name" value="HTH_XRE"/>
    <property type="match status" value="1"/>
</dbReference>
<gene>
    <name evidence="4" type="ORF">H8S17_00465</name>
</gene>
<evidence type="ECO:0000256" key="1">
    <source>
        <dbReference type="ARBA" id="ARBA00023125"/>
    </source>
</evidence>
<dbReference type="Gene3D" id="1.10.260.40">
    <property type="entry name" value="lambda repressor-like DNA-binding domains"/>
    <property type="match status" value="1"/>
</dbReference>
<reference evidence="4" key="1">
    <citation type="submission" date="2020-08" db="EMBL/GenBank/DDBJ databases">
        <title>Genome public.</title>
        <authorList>
            <person name="Liu C."/>
            <person name="Sun Q."/>
        </authorList>
    </citation>
    <scope>NUCLEOTIDE SEQUENCE</scope>
    <source>
        <strain evidence="4">BX1005</strain>
    </source>
</reference>
<dbReference type="PANTHER" id="PTHR46558:SF4">
    <property type="entry name" value="DNA-BIDING PHAGE PROTEIN"/>
    <property type="match status" value="1"/>
</dbReference>
<accession>A0A923LLZ6</accession>
<evidence type="ECO:0000313" key="4">
    <source>
        <dbReference type="EMBL" id="MBC5712695.1"/>
    </source>
</evidence>
<feature type="transmembrane region" description="Helical" evidence="2">
    <location>
        <begin position="132"/>
        <end position="149"/>
    </location>
</feature>
<organism evidence="4 5">
    <name type="scientific">Roseburia zhanii</name>
    <dbReference type="NCBI Taxonomy" id="2763064"/>
    <lineage>
        <taxon>Bacteria</taxon>
        <taxon>Bacillati</taxon>
        <taxon>Bacillota</taxon>
        <taxon>Clostridia</taxon>
        <taxon>Lachnospirales</taxon>
        <taxon>Lachnospiraceae</taxon>
        <taxon>Roseburia</taxon>
    </lineage>
</organism>
<dbReference type="EMBL" id="JACOPH010000001">
    <property type="protein sequence ID" value="MBC5712695.1"/>
    <property type="molecule type" value="Genomic_DNA"/>
</dbReference>
<proteinExistence type="predicted"/>
<dbReference type="InterPro" id="IPR010982">
    <property type="entry name" value="Lambda_DNA-bd_dom_sf"/>
</dbReference>
<dbReference type="InterPro" id="IPR001387">
    <property type="entry name" value="Cro/C1-type_HTH"/>
</dbReference>
<evidence type="ECO:0000313" key="5">
    <source>
        <dbReference type="Proteomes" id="UP000606720"/>
    </source>
</evidence>
<feature type="transmembrane region" description="Helical" evidence="2">
    <location>
        <begin position="187"/>
        <end position="208"/>
    </location>
</feature>
<keyword evidence="1" id="KW-0238">DNA-binding</keyword>
<dbReference type="AlphaFoldDB" id="A0A923LLZ6"/>
<evidence type="ECO:0000256" key="2">
    <source>
        <dbReference type="SAM" id="Phobius"/>
    </source>
</evidence>
<dbReference type="PROSITE" id="PS50943">
    <property type="entry name" value="HTH_CROC1"/>
    <property type="match status" value="1"/>
</dbReference>
<name>A0A923LLZ6_9FIRM</name>
<evidence type="ECO:0000259" key="3">
    <source>
        <dbReference type="PROSITE" id="PS50943"/>
    </source>
</evidence>
<keyword evidence="5" id="KW-1185">Reference proteome</keyword>
<sequence length="217" mass="24396">MNQNRIGEFIQRSRKEKGWTQKELAEQIGVSDKTISKWENGNSVPDTGILASLCEVLEISVNELISGEKLPSEDYTKKAEENIMNLLQENQERKKLFKKQYAAGIFIVLLAVGFMCITCTVKLGWYLDVPSLLTPTLLCIGIVLLSGRYKWQEVIVVLRKIVLPAGLVSSLFQFVCAMGKIEDLSTIGPNLAMCVLTLFYSSVAYLIFFTMEQQKKA</sequence>
<dbReference type="Pfam" id="PF01381">
    <property type="entry name" value="HTH_3"/>
    <property type="match status" value="1"/>
</dbReference>
<keyword evidence="2" id="KW-0472">Membrane</keyword>
<feature type="transmembrane region" description="Helical" evidence="2">
    <location>
        <begin position="161"/>
        <end position="181"/>
    </location>
</feature>
<dbReference type="GO" id="GO:0003677">
    <property type="term" value="F:DNA binding"/>
    <property type="evidence" value="ECO:0007669"/>
    <property type="project" value="UniProtKB-KW"/>
</dbReference>
<protein>
    <submittedName>
        <fullName evidence="4">Helix-turn-helix transcriptional regulator</fullName>
    </submittedName>
</protein>
<dbReference type="PANTHER" id="PTHR46558">
    <property type="entry name" value="TRACRIPTIONAL REGULATORY PROTEIN-RELATED-RELATED"/>
    <property type="match status" value="1"/>
</dbReference>
<keyword evidence="2" id="KW-0812">Transmembrane</keyword>